<dbReference type="InterPro" id="IPR002781">
    <property type="entry name" value="TM_pro_TauE-like"/>
</dbReference>
<dbReference type="EMBL" id="CP000910">
    <property type="protein sequence ID" value="ABY22381.1"/>
    <property type="molecule type" value="Genomic_DNA"/>
</dbReference>
<sequence length="192" mass="19968">MPLCWAISVALSPGGERFWRPVLAYSLPGIPAAALGANTLLAIPPAVIEISLAGFFLAMIPLRRLSRRKHFQVRLYQLAIAGAVVGFLTGLVLSTGPLSVPIFTGYGLNGGSFLGAEAASALLLYASKLAAFGVAGALSPTIVVTGLSIGVALFLGSLLARKLVRRIPLRTYEVLIDAVLFIGALGMLIGLL</sequence>
<keyword evidence="4 5" id="KW-0472">Membrane</keyword>
<proteinExistence type="inferred from homology"/>
<evidence type="ECO:0000256" key="1">
    <source>
        <dbReference type="ARBA" id="ARBA00004141"/>
    </source>
</evidence>
<dbReference type="Pfam" id="PF01925">
    <property type="entry name" value="TauE"/>
    <property type="match status" value="1"/>
</dbReference>
<comment type="similarity">
    <text evidence="5">Belongs to the 4-toluene sulfonate uptake permease (TSUP) (TC 2.A.102) family.</text>
</comment>
<dbReference type="HOGENOM" id="CLU_054750_4_2_11"/>
<keyword evidence="2 5" id="KW-0812">Transmembrane</keyword>
<feature type="transmembrane region" description="Helical" evidence="5">
    <location>
        <begin position="74"/>
        <end position="93"/>
    </location>
</feature>
<keyword evidence="7" id="KW-1185">Reference proteome</keyword>
<comment type="subcellular location">
    <subcellularLocation>
        <location evidence="5">Cell membrane</location>
        <topology evidence="5">Multi-pass membrane protein</topology>
    </subcellularLocation>
    <subcellularLocation>
        <location evidence="1">Membrane</location>
        <topology evidence="1">Multi-pass membrane protein</topology>
    </subcellularLocation>
</comment>
<dbReference type="STRING" id="288705.RSal33209_0634"/>
<dbReference type="GO" id="GO:0005886">
    <property type="term" value="C:plasma membrane"/>
    <property type="evidence" value="ECO:0007669"/>
    <property type="project" value="UniProtKB-SubCell"/>
</dbReference>
<organism evidence="6 7">
    <name type="scientific">Renibacterium salmoninarum (strain ATCC 33209 / DSM 20767 / JCM 11484 / NBRC 15589 / NCIMB 2235)</name>
    <dbReference type="NCBI Taxonomy" id="288705"/>
    <lineage>
        <taxon>Bacteria</taxon>
        <taxon>Bacillati</taxon>
        <taxon>Actinomycetota</taxon>
        <taxon>Actinomycetes</taxon>
        <taxon>Micrococcales</taxon>
        <taxon>Micrococcaceae</taxon>
        <taxon>Renibacterium</taxon>
    </lineage>
</organism>
<dbReference type="PANTHER" id="PTHR43483:SF3">
    <property type="entry name" value="MEMBRANE TRANSPORTER PROTEIN HI_0806-RELATED"/>
    <property type="match status" value="1"/>
</dbReference>
<protein>
    <recommendedName>
        <fullName evidence="5">Probable membrane transporter protein</fullName>
    </recommendedName>
</protein>
<dbReference type="AlphaFoldDB" id="A9WLM3"/>
<evidence type="ECO:0000256" key="3">
    <source>
        <dbReference type="ARBA" id="ARBA00022989"/>
    </source>
</evidence>
<dbReference type="eggNOG" id="COG0730">
    <property type="taxonomic scope" value="Bacteria"/>
</dbReference>
<evidence type="ECO:0000313" key="6">
    <source>
        <dbReference type="EMBL" id="ABY22381.1"/>
    </source>
</evidence>
<gene>
    <name evidence="6" type="ordered locus">RSal33209_0634</name>
</gene>
<keyword evidence="3 5" id="KW-1133">Transmembrane helix</keyword>
<dbReference type="KEGG" id="rsa:RSal33209_0634"/>
<keyword evidence="5" id="KW-1003">Cell membrane</keyword>
<feature type="transmembrane region" description="Helical" evidence="5">
    <location>
        <begin position="129"/>
        <end position="160"/>
    </location>
</feature>
<evidence type="ECO:0000313" key="7">
    <source>
        <dbReference type="Proteomes" id="UP000002007"/>
    </source>
</evidence>
<dbReference type="PANTHER" id="PTHR43483">
    <property type="entry name" value="MEMBRANE TRANSPORTER PROTEIN HI_0806-RELATED"/>
    <property type="match status" value="1"/>
</dbReference>
<name>A9WLM3_RENSM</name>
<dbReference type="Proteomes" id="UP000002007">
    <property type="component" value="Chromosome"/>
</dbReference>
<feature type="transmembrane region" description="Helical" evidence="5">
    <location>
        <begin position="172"/>
        <end position="191"/>
    </location>
</feature>
<feature type="transmembrane region" description="Helical" evidence="5">
    <location>
        <begin position="40"/>
        <end position="62"/>
    </location>
</feature>
<reference evidence="7" key="1">
    <citation type="journal article" date="2008" name="J. Bacteriol.">
        <title>Genome sequence of the fish pathogen Renibacterium salmoninarum suggests reductive evolution away from an environmental Arthrobacter ancestor.</title>
        <authorList>
            <person name="Wiens G.D."/>
            <person name="Rockey D.D."/>
            <person name="Wu Z."/>
            <person name="Chang J."/>
            <person name="Levy R."/>
            <person name="Crane S."/>
            <person name="Chen D.S."/>
            <person name="Capri G.R."/>
            <person name="Burnett J.R."/>
            <person name="Sudheesh P.S."/>
            <person name="Schipma M.J."/>
            <person name="Burd H."/>
            <person name="Bhattacharyya A."/>
            <person name="Rhodes L.D."/>
            <person name="Kaul R."/>
            <person name="Strom M.S."/>
        </authorList>
    </citation>
    <scope>NUCLEOTIDE SEQUENCE [LARGE SCALE GENOMIC DNA]</scope>
    <source>
        <strain evidence="7">ATCC 33209 / DSM 20767 / JCM 11484 / NBRC 15589 / NCIMB 2235</strain>
    </source>
</reference>
<accession>A9WLM3</accession>
<evidence type="ECO:0000256" key="2">
    <source>
        <dbReference type="ARBA" id="ARBA00022692"/>
    </source>
</evidence>
<evidence type="ECO:0000256" key="5">
    <source>
        <dbReference type="RuleBase" id="RU363041"/>
    </source>
</evidence>
<evidence type="ECO:0000256" key="4">
    <source>
        <dbReference type="ARBA" id="ARBA00023136"/>
    </source>
</evidence>